<evidence type="ECO:0000256" key="7">
    <source>
        <dbReference type="ARBA" id="ARBA00023004"/>
    </source>
</evidence>
<dbReference type="CDD" id="cd03214">
    <property type="entry name" value="ABC_Iron-Siderophores_B12_Hemin"/>
    <property type="match status" value="1"/>
</dbReference>
<protein>
    <submittedName>
        <fullName evidence="11">ABC transporter ATP-binding protein</fullName>
    </submittedName>
</protein>
<dbReference type="PROSITE" id="PS50893">
    <property type="entry name" value="ABC_TRANSPORTER_2"/>
    <property type="match status" value="1"/>
</dbReference>
<evidence type="ECO:0000313" key="11">
    <source>
        <dbReference type="EMBL" id="MCQ4841240.1"/>
    </source>
</evidence>
<accession>A0ABT1S2S6</accession>
<dbReference type="RefSeq" id="WP_256192279.1">
    <property type="nucleotide sequence ID" value="NZ_CAJKKG010000050.1"/>
</dbReference>
<keyword evidence="3" id="KW-1003">Cell membrane</keyword>
<evidence type="ECO:0000256" key="5">
    <source>
        <dbReference type="ARBA" id="ARBA00022741"/>
    </source>
</evidence>
<dbReference type="PANTHER" id="PTHR42771:SF2">
    <property type="entry name" value="IRON(3+)-HYDROXAMATE IMPORT ATP-BINDING PROTEIN FHUC"/>
    <property type="match status" value="1"/>
</dbReference>
<dbReference type="InterPro" id="IPR003439">
    <property type="entry name" value="ABC_transporter-like_ATP-bd"/>
</dbReference>
<dbReference type="InterPro" id="IPR003593">
    <property type="entry name" value="AAA+_ATPase"/>
</dbReference>
<comment type="subcellular location">
    <subcellularLocation>
        <location evidence="1">Cell membrane</location>
        <topology evidence="1">Peripheral membrane protein</topology>
    </subcellularLocation>
</comment>
<evidence type="ECO:0000256" key="1">
    <source>
        <dbReference type="ARBA" id="ARBA00004202"/>
    </source>
</evidence>
<dbReference type="Gene3D" id="3.40.50.300">
    <property type="entry name" value="P-loop containing nucleotide triphosphate hydrolases"/>
    <property type="match status" value="1"/>
</dbReference>
<keyword evidence="6 11" id="KW-0067">ATP-binding</keyword>
<comment type="caution">
    <text evidence="11">The sequence shown here is derived from an EMBL/GenBank/DDBJ whole genome shotgun (WGS) entry which is preliminary data.</text>
</comment>
<proteinExistence type="predicted"/>
<dbReference type="EMBL" id="JANFZH010000042">
    <property type="protein sequence ID" value="MCQ4841240.1"/>
    <property type="molecule type" value="Genomic_DNA"/>
</dbReference>
<evidence type="ECO:0000256" key="2">
    <source>
        <dbReference type="ARBA" id="ARBA00022448"/>
    </source>
</evidence>
<reference evidence="11 12" key="1">
    <citation type="submission" date="2022-06" db="EMBL/GenBank/DDBJ databases">
        <title>Isolation of gut microbiota from human fecal samples.</title>
        <authorList>
            <person name="Pamer E.G."/>
            <person name="Barat B."/>
            <person name="Waligurski E."/>
            <person name="Medina S."/>
            <person name="Paddock L."/>
            <person name="Mostad J."/>
        </authorList>
    </citation>
    <scope>NUCLEOTIDE SEQUENCE [LARGE SCALE GENOMIC DNA]</scope>
    <source>
        <strain evidence="11 12">DFI.9.73</strain>
    </source>
</reference>
<dbReference type="PANTHER" id="PTHR42771">
    <property type="entry name" value="IRON(3+)-HYDROXAMATE IMPORT ATP-BINDING PROTEIN FHUC"/>
    <property type="match status" value="1"/>
</dbReference>
<dbReference type="InterPro" id="IPR051535">
    <property type="entry name" value="Siderophore_ABC-ATPase"/>
</dbReference>
<feature type="domain" description="ABC transporter" evidence="10">
    <location>
        <begin position="2"/>
        <end position="236"/>
    </location>
</feature>
<keyword evidence="2" id="KW-0813">Transport</keyword>
<dbReference type="InterPro" id="IPR027417">
    <property type="entry name" value="P-loop_NTPase"/>
</dbReference>
<keyword evidence="8" id="KW-0406">Ion transport</keyword>
<evidence type="ECO:0000256" key="9">
    <source>
        <dbReference type="ARBA" id="ARBA00023136"/>
    </source>
</evidence>
<name>A0ABT1S2S6_9FIRM</name>
<dbReference type="SUPFAM" id="SSF52540">
    <property type="entry name" value="P-loop containing nucleoside triphosphate hydrolases"/>
    <property type="match status" value="1"/>
</dbReference>
<evidence type="ECO:0000256" key="3">
    <source>
        <dbReference type="ARBA" id="ARBA00022475"/>
    </source>
</evidence>
<keyword evidence="5" id="KW-0547">Nucleotide-binding</keyword>
<evidence type="ECO:0000256" key="8">
    <source>
        <dbReference type="ARBA" id="ARBA00023065"/>
    </source>
</evidence>
<keyword evidence="9" id="KW-0472">Membrane</keyword>
<dbReference type="SMART" id="SM00382">
    <property type="entry name" value="AAA"/>
    <property type="match status" value="1"/>
</dbReference>
<keyword evidence="4" id="KW-0410">Iron transport</keyword>
<dbReference type="Proteomes" id="UP001524473">
    <property type="component" value="Unassembled WGS sequence"/>
</dbReference>
<evidence type="ECO:0000259" key="10">
    <source>
        <dbReference type="PROSITE" id="PS50893"/>
    </source>
</evidence>
<dbReference type="GO" id="GO:0005524">
    <property type="term" value="F:ATP binding"/>
    <property type="evidence" value="ECO:0007669"/>
    <property type="project" value="UniProtKB-KW"/>
</dbReference>
<keyword evidence="7" id="KW-0408">Iron</keyword>
<sequence length="261" mass="28508">MIELRHLSAGYRGTPVLEDVTLTFPTGCVTVLLGPNGCGKTTLLKTALGLLPPLSGEVLYGGVPLSSLSPAQAARQAAYMAQSRNIPTITARRMVLHGRFPYLSFPRRYRKEDFEAADRALSAADALALAERPMQELSGGQRQKVYLAMALAQETESVFMDEPTTWLDVRHQLEVMRTARALAENGRAVVLVSHDLCQSLRVAGRVALLAEGRLQQLSAPEALYESGALDRAFGVRVRRVETEGGWQYYCEEPPEGGVHNG</sequence>
<evidence type="ECO:0000256" key="6">
    <source>
        <dbReference type="ARBA" id="ARBA00022840"/>
    </source>
</evidence>
<evidence type="ECO:0000256" key="4">
    <source>
        <dbReference type="ARBA" id="ARBA00022496"/>
    </source>
</evidence>
<evidence type="ECO:0000313" key="12">
    <source>
        <dbReference type="Proteomes" id="UP001524473"/>
    </source>
</evidence>
<organism evidence="11 12">
    <name type="scientific">Neglectibacter timonensis</name>
    <dbReference type="NCBI Taxonomy" id="1776382"/>
    <lineage>
        <taxon>Bacteria</taxon>
        <taxon>Bacillati</taxon>
        <taxon>Bacillota</taxon>
        <taxon>Clostridia</taxon>
        <taxon>Eubacteriales</taxon>
        <taxon>Oscillospiraceae</taxon>
        <taxon>Neglectibacter</taxon>
    </lineage>
</organism>
<gene>
    <name evidence="11" type="ORF">NE695_15100</name>
</gene>
<dbReference type="Pfam" id="PF00005">
    <property type="entry name" value="ABC_tran"/>
    <property type="match status" value="1"/>
</dbReference>
<keyword evidence="12" id="KW-1185">Reference proteome</keyword>